<proteinExistence type="predicted"/>
<dbReference type="Proteomes" id="UP001066276">
    <property type="component" value="Chromosome 10"/>
</dbReference>
<organism evidence="2 3">
    <name type="scientific">Pleurodeles waltl</name>
    <name type="common">Iberian ribbed newt</name>
    <dbReference type="NCBI Taxonomy" id="8319"/>
    <lineage>
        <taxon>Eukaryota</taxon>
        <taxon>Metazoa</taxon>
        <taxon>Chordata</taxon>
        <taxon>Craniata</taxon>
        <taxon>Vertebrata</taxon>
        <taxon>Euteleostomi</taxon>
        <taxon>Amphibia</taxon>
        <taxon>Batrachia</taxon>
        <taxon>Caudata</taxon>
        <taxon>Salamandroidea</taxon>
        <taxon>Salamandridae</taxon>
        <taxon>Pleurodelinae</taxon>
        <taxon>Pleurodeles</taxon>
    </lineage>
</organism>
<evidence type="ECO:0000256" key="1">
    <source>
        <dbReference type="SAM" id="MobiDB-lite"/>
    </source>
</evidence>
<keyword evidence="3" id="KW-1185">Reference proteome</keyword>
<evidence type="ECO:0000313" key="3">
    <source>
        <dbReference type="Proteomes" id="UP001066276"/>
    </source>
</evidence>
<sequence>MPLGKLRPVLPGDRRSRVWVSLLSGNRLERIWQCLEAAAWLTFGVLWMKPISSRIQPVFFASVRVQLVVSAREYRLTPHIVTGEVPSTICINRPVRDTIPTILEHNDLHQQVGKALSRRKDSNDKMSRKRGAKERDICVGDMVLVKCRKGGSKFVLPFEKGPWIVSDVRGTMITAKRGPESITRNISFYKKLYASDFPVPIDISSGDQDYDDVMLQSSGFETNDAFIDGGLCAEVQNPGGNMALDHGSGDRLVEESITSGSGLAGPVTSTHGDGPYNLRPRPQCSTRFRDFVVN</sequence>
<gene>
    <name evidence="2" type="ORF">NDU88_001448</name>
</gene>
<dbReference type="EMBL" id="JANPWB010000014">
    <property type="protein sequence ID" value="KAJ1096305.1"/>
    <property type="molecule type" value="Genomic_DNA"/>
</dbReference>
<feature type="region of interest" description="Disordered" evidence="1">
    <location>
        <begin position="261"/>
        <end position="280"/>
    </location>
</feature>
<name>A0AAV7M889_PLEWA</name>
<protein>
    <submittedName>
        <fullName evidence="2">Uncharacterized protein</fullName>
    </submittedName>
</protein>
<evidence type="ECO:0000313" key="2">
    <source>
        <dbReference type="EMBL" id="KAJ1096305.1"/>
    </source>
</evidence>
<dbReference type="AlphaFoldDB" id="A0AAV7M889"/>
<comment type="caution">
    <text evidence="2">The sequence shown here is derived from an EMBL/GenBank/DDBJ whole genome shotgun (WGS) entry which is preliminary data.</text>
</comment>
<feature type="compositionally biased region" description="Polar residues" evidence="1">
    <location>
        <begin position="261"/>
        <end position="271"/>
    </location>
</feature>
<reference evidence="2" key="1">
    <citation type="journal article" date="2022" name="bioRxiv">
        <title>Sequencing and chromosome-scale assembly of the giantPleurodeles waltlgenome.</title>
        <authorList>
            <person name="Brown T."/>
            <person name="Elewa A."/>
            <person name="Iarovenko S."/>
            <person name="Subramanian E."/>
            <person name="Araus A.J."/>
            <person name="Petzold A."/>
            <person name="Susuki M."/>
            <person name="Suzuki K.-i.T."/>
            <person name="Hayashi T."/>
            <person name="Toyoda A."/>
            <person name="Oliveira C."/>
            <person name="Osipova E."/>
            <person name="Leigh N.D."/>
            <person name="Simon A."/>
            <person name="Yun M.H."/>
        </authorList>
    </citation>
    <scope>NUCLEOTIDE SEQUENCE</scope>
    <source>
        <strain evidence="2">20211129_DDA</strain>
        <tissue evidence="2">Liver</tissue>
    </source>
</reference>
<accession>A0AAV7M889</accession>